<evidence type="ECO:0000256" key="1">
    <source>
        <dbReference type="ARBA" id="ARBA00023125"/>
    </source>
</evidence>
<proteinExistence type="predicted"/>
<accession>A0ABV6PPK3</accession>
<sequence>MHPRTARGQAQKARTRAAIIEAAIPIFARQGPDIPVIGDFVQAAGVSRGTFYNYFQTTRELLDAAMAQISDELIAAIIPAVAGEPNPVIRLATAARMFYRKARLDPVFRAFMGSVSGVGHLAVQRAHADLVEAIEQGLVKVKDIELADAIAFGVMVFALRTSNVEAGGQERTREVVRAILNALGVAPELIDQALQVPLPPVAPSSQF</sequence>
<reference evidence="4 5" key="1">
    <citation type="submission" date="2024-09" db="EMBL/GenBank/DDBJ databases">
        <authorList>
            <person name="Sun Q."/>
            <person name="Mori K."/>
        </authorList>
    </citation>
    <scope>NUCLEOTIDE SEQUENCE [LARGE SCALE GENOMIC DNA]</scope>
    <source>
        <strain evidence="4 5">NCAIM B.02336</strain>
    </source>
</reference>
<dbReference type="InterPro" id="IPR009057">
    <property type="entry name" value="Homeodomain-like_sf"/>
</dbReference>
<dbReference type="Gene3D" id="1.10.357.10">
    <property type="entry name" value="Tetracycline Repressor, domain 2"/>
    <property type="match status" value="1"/>
</dbReference>
<dbReference type="SUPFAM" id="SSF46689">
    <property type="entry name" value="Homeodomain-like"/>
    <property type="match status" value="1"/>
</dbReference>
<feature type="domain" description="HTH tetR-type" evidence="3">
    <location>
        <begin position="13"/>
        <end position="73"/>
    </location>
</feature>
<keyword evidence="1 2" id="KW-0238">DNA-binding</keyword>
<evidence type="ECO:0000313" key="5">
    <source>
        <dbReference type="Proteomes" id="UP001589834"/>
    </source>
</evidence>
<dbReference type="PANTHER" id="PTHR43479">
    <property type="entry name" value="ACREF/ENVCD OPERON REPRESSOR-RELATED"/>
    <property type="match status" value="1"/>
</dbReference>
<dbReference type="PROSITE" id="PS50977">
    <property type="entry name" value="HTH_TETR_2"/>
    <property type="match status" value="1"/>
</dbReference>
<dbReference type="PANTHER" id="PTHR43479:SF11">
    <property type="entry name" value="ACREF_ENVCD OPERON REPRESSOR-RELATED"/>
    <property type="match status" value="1"/>
</dbReference>
<protein>
    <submittedName>
        <fullName evidence="4">TetR/AcrR family transcriptional regulator</fullName>
    </submittedName>
</protein>
<keyword evidence="5" id="KW-1185">Reference proteome</keyword>
<dbReference type="InterPro" id="IPR050624">
    <property type="entry name" value="HTH-type_Tx_Regulator"/>
</dbReference>
<feature type="DNA-binding region" description="H-T-H motif" evidence="2">
    <location>
        <begin position="36"/>
        <end position="55"/>
    </location>
</feature>
<name>A0ABV6PPK3_9BURK</name>
<evidence type="ECO:0000256" key="2">
    <source>
        <dbReference type="PROSITE-ProRule" id="PRU00335"/>
    </source>
</evidence>
<dbReference type="RefSeq" id="WP_377479578.1">
    <property type="nucleotide sequence ID" value="NZ_JBHLTN010000007.1"/>
</dbReference>
<evidence type="ECO:0000259" key="3">
    <source>
        <dbReference type="PROSITE" id="PS50977"/>
    </source>
</evidence>
<dbReference type="InterPro" id="IPR001647">
    <property type="entry name" value="HTH_TetR"/>
</dbReference>
<organism evidence="4 5">
    <name type="scientific">Ottowia pentelensis</name>
    <dbReference type="NCBI Taxonomy" id="511108"/>
    <lineage>
        <taxon>Bacteria</taxon>
        <taxon>Pseudomonadati</taxon>
        <taxon>Pseudomonadota</taxon>
        <taxon>Betaproteobacteria</taxon>
        <taxon>Burkholderiales</taxon>
        <taxon>Comamonadaceae</taxon>
        <taxon>Ottowia</taxon>
    </lineage>
</organism>
<gene>
    <name evidence="4" type="ORF">ACFFGG_02865</name>
</gene>
<dbReference type="EMBL" id="JBHLTN010000007">
    <property type="protein sequence ID" value="MFC0591489.1"/>
    <property type="molecule type" value="Genomic_DNA"/>
</dbReference>
<evidence type="ECO:0000313" key="4">
    <source>
        <dbReference type="EMBL" id="MFC0591489.1"/>
    </source>
</evidence>
<dbReference type="Pfam" id="PF00440">
    <property type="entry name" value="TetR_N"/>
    <property type="match status" value="1"/>
</dbReference>
<dbReference type="Proteomes" id="UP001589834">
    <property type="component" value="Unassembled WGS sequence"/>
</dbReference>
<dbReference type="PRINTS" id="PR00455">
    <property type="entry name" value="HTHTETR"/>
</dbReference>
<comment type="caution">
    <text evidence="4">The sequence shown here is derived from an EMBL/GenBank/DDBJ whole genome shotgun (WGS) entry which is preliminary data.</text>
</comment>